<protein>
    <submittedName>
        <fullName evidence="2">Uncharacterized protein</fullName>
    </submittedName>
</protein>
<dbReference type="Proteomes" id="UP000708208">
    <property type="component" value="Unassembled WGS sequence"/>
</dbReference>
<keyword evidence="1" id="KW-0472">Membrane</keyword>
<keyword evidence="3" id="KW-1185">Reference proteome</keyword>
<evidence type="ECO:0000256" key="1">
    <source>
        <dbReference type="SAM" id="Phobius"/>
    </source>
</evidence>
<accession>A0A8J2NUP1</accession>
<keyword evidence="1" id="KW-0812">Transmembrane</keyword>
<organism evidence="2 3">
    <name type="scientific">Allacma fusca</name>
    <dbReference type="NCBI Taxonomy" id="39272"/>
    <lineage>
        <taxon>Eukaryota</taxon>
        <taxon>Metazoa</taxon>
        <taxon>Ecdysozoa</taxon>
        <taxon>Arthropoda</taxon>
        <taxon>Hexapoda</taxon>
        <taxon>Collembola</taxon>
        <taxon>Symphypleona</taxon>
        <taxon>Sminthuridae</taxon>
        <taxon>Allacma</taxon>
    </lineage>
</organism>
<comment type="caution">
    <text evidence="2">The sequence shown here is derived from an EMBL/GenBank/DDBJ whole genome shotgun (WGS) entry which is preliminary data.</text>
</comment>
<reference evidence="2" key="1">
    <citation type="submission" date="2021-06" db="EMBL/GenBank/DDBJ databases">
        <authorList>
            <person name="Hodson N. C."/>
            <person name="Mongue J. A."/>
            <person name="Jaron S. K."/>
        </authorList>
    </citation>
    <scope>NUCLEOTIDE SEQUENCE</scope>
</reference>
<dbReference type="EMBL" id="CAJVCH010142578">
    <property type="protein sequence ID" value="CAG7726978.1"/>
    <property type="molecule type" value="Genomic_DNA"/>
</dbReference>
<feature type="transmembrane region" description="Helical" evidence="1">
    <location>
        <begin position="42"/>
        <end position="67"/>
    </location>
</feature>
<sequence length="243" mass="27229">MPKGITVCGCLRKNKTNVNCFENISVLLADKTDFVIKRIPDVAIPTFIILSGAIVLFYVSIGTRLLIYEVVDKQPSSRAFLYSSSFIKSKVHFTLDENTLGTCISKEQVAYNILDDRDINVFEIVINGDGLSCKVIGDDQSEVVTLMEWEPYWTESDTNAVNPNDLPPSASYNLKFVADLEPDKKLLVIVSSFCVQYSQRQINAKKCTKKSALIMSVILLLFLASMASFLYKYVFEDDDTGKL</sequence>
<dbReference type="AlphaFoldDB" id="A0A8J2NUP1"/>
<evidence type="ECO:0000313" key="3">
    <source>
        <dbReference type="Proteomes" id="UP000708208"/>
    </source>
</evidence>
<feature type="transmembrane region" description="Helical" evidence="1">
    <location>
        <begin position="212"/>
        <end position="234"/>
    </location>
</feature>
<evidence type="ECO:0000313" key="2">
    <source>
        <dbReference type="EMBL" id="CAG7726978.1"/>
    </source>
</evidence>
<proteinExistence type="predicted"/>
<keyword evidence="1" id="KW-1133">Transmembrane helix</keyword>
<gene>
    <name evidence="2" type="ORF">AFUS01_LOCUS15853</name>
</gene>
<name>A0A8J2NUP1_9HEXA</name>